<protein>
    <recommendedName>
        <fullName evidence="2">dihydrofolate reductase</fullName>
        <ecNumber evidence="2">1.5.1.3</ecNumber>
    </recommendedName>
</protein>
<keyword evidence="3" id="KW-0554">One-carbon metabolism</keyword>
<evidence type="ECO:0000256" key="1">
    <source>
        <dbReference type="ARBA" id="ARBA00004903"/>
    </source>
</evidence>
<accession>A0A6C0LLF8</accession>
<dbReference type="InterPro" id="IPR017925">
    <property type="entry name" value="DHFR_CS"/>
</dbReference>
<evidence type="ECO:0000259" key="6">
    <source>
        <dbReference type="PROSITE" id="PS51330"/>
    </source>
</evidence>
<dbReference type="PANTHER" id="PTHR48069">
    <property type="entry name" value="DIHYDROFOLATE REDUCTASE"/>
    <property type="match status" value="1"/>
</dbReference>
<dbReference type="Gene3D" id="3.40.430.10">
    <property type="entry name" value="Dihydrofolate Reductase, subunit A"/>
    <property type="match status" value="1"/>
</dbReference>
<dbReference type="InterPro" id="IPR001796">
    <property type="entry name" value="DHFR_dom"/>
</dbReference>
<dbReference type="GO" id="GO:0046452">
    <property type="term" value="P:dihydrofolate metabolic process"/>
    <property type="evidence" value="ECO:0007669"/>
    <property type="project" value="TreeGrafter"/>
</dbReference>
<sequence length="171" mass="19436">MLIKIIVAISTNNGIGKDNKLPWKYKDDIIFFSRNTTGTGNNAVLMGKNTWLSIGKPLRNRMNIVVSTTLPEIEGINVSKSIEDAIALAEKSDINTLWVIGGSSIYEWFLNNEISNELVISKIPGNYVCDTFFPEIDKTRWRETYRFSIGDHGLEVIYHKNRLKPPYDIIV</sequence>
<dbReference type="GO" id="GO:0050661">
    <property type="term" value="F:NADP binding"/>
    <property type="evidence" value="ECO:0007669"/>
    <property type="project" value="InterPro"/>
</dbReference>
<evidence type="ECO:0000256" key="5">
    <source>
        <dbReference type="ARBA" id="ARBA00023002"/>
    </source>
</evidence>
<feature type="domain" description="DHFR" evidence="6">
    <location>
        <begin position="2"/>
        <end position="171"/>
    </location>
</feature>
<dbReference type="PROSITE" id="PS00075">
    <property type="entry name" value="DHFR_1"/>
    <property type="match status" value="1"/>
</dbReference>
<dbReference type="EMBL" id="MN740503">
    <property type="protein sequence ID" value="QHU30052.1"/>
    <property type="molecule type" value="Genomic_DNA"/>
</dbReference>
<dbReference type="AlphaFoldDB" id="A0A6C0LLF8"/>
<dbReference type="GO" id="GO:0046655">
    <property type="term" value="P:folic acid metabolic process"/>
    <property type="evidence" value="ECO:0007669"/>
    <property type="project" value="TreeGrafter"/>
</dbReference>
<dbReference type="PRINTS" id="PR00070">
    <property type="entry name" value="DHFR"/>
</dbReference>
<dbReference type="CDD" id="cd00209">
    <property type="entry name" value="DHFR"/>
    <property type="match status" value="1"/>
</dbReference>
<keyword evidence="4" id="KW-0521">NADP</keyword>
<dbReference type="GO" id="GO:0005739">
    <property type="term" value="C:mitochondrion"/>
    <property type="evidence" value="ECO:0007669"/>
    <property type="project" value="TreeGrafter"/>
</dbReference>
<evidence type="ECO:0000256" key="3">
    <source>
        <dbReference type="ARBA" id="ARBA00022563"/>
    </source>
</evidence>
<proteinExistence type="predicted"/>
<dbReference type="GO" id="GO:0006730">
    <property type="term" value="P:one-carbon metabolic process"/>
    <property type="evidence" value="ECO:0007669"/>
    <property type="project" value="UniProtKB-KW"/>
</dbReference>
<evidence type="ECO:0000256" key="4">
    <source>
        <dbReference type="ARBA" id="ARBA00022857"/>
    </source>
</evidence>
<reference evidence="7" key="1">
    <citation type="journal article" date="2020" name="Nature">
        <title>Giant virus diversity and host interactions through global metagenomics.</title>
        <authorList>
            <person name="Schulz F."/>
            <person name="Roux S."/>
            <person name="Paez-Espino D."/>
            <person name="Jungbluth S."/>
            <person name="Walsh D.A."/>
            <person name="Denef V.J."/>
            <person name="McMahon K.D."/>
            <person name="Konstantinidis K.T."/>
            <person name="Eloe-Fadrosh E.A."/>
            <person name="Kyrpides N.C."/>
            <person name="Woyke T."/>
        </authorList>
    </citation>
    <scope>NUCLEOTIDE SEQUENCE</scope>
    <source>
        <strain evidence="7">GVMAG-M-3300027833-11</strain>
    </source>
</reference>
<dbReference type="PANTHER" id="PTHR48069:SF3">
    <property type="entry name" value="DIHYDROFOLATE REDUCTASE"/>
    <property type="match status" value="1"/>
</dbReference>
<dbReference type="SUPFAM" id="SSF53597">
    <property type="entry name" value="Dihydrofolate reductase-like"/>
    <property type="match status" value="1"/>
</dbReference>
<dbReference type="Pfam" id="PF00186">
    <property type="entry name" value="DHFR_1"/>
    <property type="match status" value="1"/>
</dbReference>
<evidence type="ECO:0000313" key="7">
    <source>
        <dbReference type="EMBL" id="QHU30052.1"/>
    </source>
</evidence>
<dbReference type="GO" id="GO:0004146">
    <property type="term" value="F:dihydrofolate reductase activity"/>
    <property type="evidence" value="ECO:0007669"/>
    <property type="project" value="UniProtKB-EC"/>
</dbReference>
<organism evidence="7">
    <name type="scientific">viral metagenome</name>
    <dbReference type="NCBI Taxonomy" id="1070528"/>
    <lineage>
        <taxon>unclassified sequences</taxon>
        <taxon>metagenomes</taxon>
        <taxon>organismal metagenomes</taxon>
    </lineage>
</organism>
<dbReference type="InterPro" id="IPR024072">
    <property type="entry name" value="DHFR-like_dom_sf"/>
</dbReference>
<keyword evidence="5" id="KW-0560">Oxidoreductase</keyword>
<dbReference type="InterPro" id="IPR012259">
    <property type="entry name" value="DHFR"/>
</dbReference>
<dbReference type="GO" id="GO:0046654">
    <property type="term" value="P:tetrahydrofolate biosynthetic process"/>
    <property type="evidence" value="ECO:0007669"/>
    <property type="project" value="InterPro"/>
</dbReference>
<evidence type="ECO:0000256" key="2">
    <source>
        <dbReference type="ARBA" id="ARBA00012856"/>
    </source>
</evidence>
<comment type="pathway">
    <text evidence="1">Cofactor biosynthesis; tetrahydrofolate biosynthesis; 5,6,7,8-tetrahydrofolate from 7,8-dihydrofolate: step 1/1.</text>
</comment>
<name>A0A6C0LLF8_9ZZZZ</name>
<dbReference type="PROSITE" id="PS51330">
    <property type="entry name" value="DHFR_2"/>
    <property type="match status" value="1"/>
</dbReference>
<dbReference type="EC" id="1.5.1.3" evidence="2"/>